<protein>
    <submittedName>
        <fullName evidence="1">Uncharacterized protein</fullName>
    </submittedName>
</protein>
<dbReference type="Proteomes" id="UP000655759">
    <property type="component" value="Unassembled WGS sequence"/>
</dbReference>
<organism evidence="1 2">
    <name type="scientific">Candidatus Nitrosotenuis uzonensis</name>
    <dbReference type="NCBI Taxonomy" id="1407055"/>
    <lineage>
        <taxon>Archaea</taxon>
        <taxon>Nitrososphaerota</taxon>
        <taxon>Candidatus Nitrosotenuis</taxon>
    </lineage>
</organism>
<accession>A0A812EZV6</accession>
<reference evidence="1" key="1">
    <citation type="submission" date="2021-02" db="EMBL/GenBank/DDBJ databases">
        <authorList>
            <person name="Han P."/>
        </authorList>
    </citation>
    <scope>NUCLEOTIDE SEQUENCE</scope>
    <source>
        <strain evidence="1">Candidatus Nitrosotenuis uzonensis 5A</strain>
    </source>
</reference>
<dbReference type="EMBL" id="CAJNAQ010000005">
    <property type="protein sequence ID" value="CAE6496840.1"/>
    <property type="molecule type" value="Genomic_DNA"/>
</dbReference>
<evidence type="ECO:0000313" key="1">
    <source>
        <dbReference type="EMBL" id="CAE6496840.1"/>
    </source>
</evidence>
<gene>
    <name evidence="1" type="ORF">NUZ5A_50591</name>
</gene>
<proteinExistence type="predicted"/>
<sequence>MWKLDLDEDYFRVFDKNHQIAGYFVPDYGNIVPEEKAMEVIEQMHKKHESVPGGYLTVPMVKFGVFGSDEEMDVLYLHSQIDSVLQRVDAWKDFLLENQMQHGIRVAHTDQDMLSLTFPIKFKESIPLEKSRILDAISPTLDLLQQKGFL</sequence>
<evidence type="ECO:0000313" key="2">
    <source>
        <dbReference type="Proteomes" id="UP000655759"/>
    </source>
</evidence>
<comment type="caution">
    <text evidence="1">The sequence shown here is derived from an EMBL/GenBank/DDBJ whole genome shotgun (WGS) entry which is preliminary data.</text>
</comment>
<dbReference type="RefSeq" id="WP_205099655.1">
    <property type="nucleotide sequence ID" value="NZ_CAJNAQ010000005.1"/>
</dbReference>
<dbReference type="AlphaFoldDB" id="A0A812EZV6"/>
<name>A0A812EZV6_9ARCH</name>